<dbReference type="EMBL" id="MPAF01000160">
    <property type="protein sequence ID" value="OOK21097.1"/>
    <property type="molecule type" value="Genomic_DNA"/>
</dbReference>
<comment type="caution">
    <text evidence="2">The sequence shown here is derived from an EMBL/GenBank/DDBJ whole genome shotgun (WGS) entry which is preliminary data.</text>
</comment>
<gene>
    <name evidence="1" type="ORF">BMT91_26595</name>
    <name evidence="2" type="ORF">DD762_29530</name>
</gene>
<feature type="non-terminal residue" evidence="2">
    <location>
        <position position="45"/>
    </location>
</feature>
<dbReference type="AlphaFoldDB" id="A0A1V3VRK2"/>
<evidence type="ECO:0000313" key="1">
    <source>
        <dbReference type="EMBL" id="OOK21097.1"/>
    </source>
</evidence>
<proteinExistence type="predicted"/>
<protein>
    <submittedName>
        <fullName evidence="2">Phage tail protein</fullName>
    </submittedName>
</protein>
<dbReference type="Pfam" id="PF04985">
    <property type="entry name" value="Phage_tube"/>
    <property type="match status" value="1"/>
</dbReference>
<dbReference type="RefSeq" id="WP_029490575.1">
    <property type="nucleotide sequence ID" value="NZ_JAFCYP010000248.1"/>
</dbReference>
<accession>A0A1V3VRK2</accession>
<reference evidence="1 3" key="1">
    <citation type="submission" date="2016-10" db="EMBL/GenBank/DDBJ databases">
        <title>Whole genome sequences of antibiotic resistant commensal Escherichia coli from healthy Australian adults.</title>
        <authorList>
            <person name="Moran R.A."/>
            <person name="Anantham S."/>
            <person name="Nigro S.J."/>
            <person name="Holt K.E."/>
            <person name="Hall R.M."/>
        </authorList>
    </citation>
    <scope>NUCLEOTIDE SEQUENCE [LARGE SCALE GENOMIC DNA]</scope>
    <source>
        <strain evidence="1 3">2.3-R4</strain>
    </source>
</reference>
<name>A0A1V3VRK2_ECOLX</name>
<evidence type="ECO:0000313" key="4">
    <source>
        <dbReference type="Proteomes" id="UP000245761"/>
    </source>
</evidence>
<dbReference type="Proteomes" id="UP000245761">
    <property type="component" value="Unassembled WGS sequence"/>
</dbReference>
<evidence type="ECO:0000313" key="3">
    <source>
        <dbReference type="Proteomes" id="UP000188855"/>
    </source>
</evidence>
<dbReference type="EMBL" id="QEMT01000198">
    <property type="protein sequence ID" value="PWH47664.1"/>
    <property type="molecule type" value="Genomic_DNA"/>
</dbReference>
<dbReference type="InterPro" id="IPR006498">
    <property type="entry name" value="Tail_tube"/>
</dbReference>
<dbReference type="Proteomes" id="UP000188855">
    <property type="component" value="Unassembled WGS sequence"/>
</dbReference>
<organism evidence="2 4">
    <name type="scientific">Escherichia coli</name>
    <dbReference type="NCBI Taxonomy" id="562"/>
    <lineage>
        <taxon>Bacteria</taxon>
        <taxon>Pseudomonadati</taxon>
        <taxon>Pseudomonadota</taxon>
        <taxon>Gammaproteobacteria</taxon>
        <taxon>Enterobacterales</taxon>
        <taxon>Enterobacteriaceae</taxon>
        <taxon>Escherichia</taxon>
    </lineage>
</organism>
<reference evidence="2 4" key="2">
    <citation type="submission" date="2018-04" db="EMBL/GenBank/DDBJ databases">
        <title>Draft Genomic Sequencing Of Potential Extraintestinal Pathogenic Escherichia coli B8S56 Isolated from Retail Chicken Skin.</title>
        <authorList>
            <person name="Xu A."/>
            <person name="Tilman S."/>
            <person name="Wisser-Parker K."/>
            <person name="Scullen O.J."/>
            <person name="Sommers C."/>
        </authorList>
    </citation>
    <scope>NUCLEOTIDE SEQUENCE [LARGE SCALE GENOMIC DNA]</scope>
    <source>
        <strain evidence="2 4">B8S56</strain>
    </source>
</reference>
<evidence type="ECO:0000313" key="2">
    <source>
        <dbReference type="EMBL" id="PWH47664.1"/>
    </source>
</evidence>
<sequence>MAVPKNLRVFTLFTDGVNQIGRVTGFTPPKLTRKTEAYRGGGMAG</sequence>